<protein>
    <submittedName>
        <fullName evidence="3">Uncharacterized protein</fullName>
    </submittedName>
</protein>
<name>A0ABQ5EHD1_9ASTR</name>
<keyword evidence="2" id="KW-1133">Transmembrane helix</keyword>
<comment type="caution">
    <text evidence="3">The sequence shown here is derived from an EMBL/GenBank/DDBJ whole genome shotgun (WGS) entry which is preliminary data.</text>
</comment>
<organism evidence="3 4">
    <name type="scientific">Tanacetum coccineum</name>
    <dbReference type="NCBI Taxonomy" id="301880"/>
    <lineage>
        <taxon>Eukaryota</taxon>
        <taxon>Viridiplantae</taxon>
        <taxon>Streptophyta</taxon>
        <taxon>Embryophyta</taxon>
        <taxon>Tracheophyta</taxon>
        <taxon>Spermatophyta</taxon>
        <taxon>Magnoliopsida</taxon>
        <taxon>eudicotyledons</taxon>
        <taxon>Gunneridae</taxon>
        <taxon>Pentapetalae</taxon>
        <taxon>asterids</taxon>
        <taxon>campanulids</taxon>
        <taxon>Asterales</taxon>
        <taxon>Asteraceae</taxon>
        <taxon>Asteroideae</taxon>
        <taxon>Anthemideae</taxon>
        <taxon>Anthemidinae</taxon>
        <taxon>Tanacetum</taxon>
    </lineage>
</organism>
<dbReference type="Proteomes" id="UP001151760">
    <property type="component" value="Unassembled WGS sequence"/>
</dbReference>
<sequence>MICHIRYIRYYRTQPSRVRKMLTAWKRVRALPLGHLTSRYPLDHSSSDHSSFDNSSSNSLSDSSSSHSLPDSSFSSKDSSFDTLATIYVRPSRKRHRFPAASVPLATPTPGALSPVRADLLPPRKRIRGYVDIDADTVAAETATTLEVDIGIEADVGVEVGIGIEREDKVKEEVESRNKGTIKIRVDRVSDIKIAHRDQGHRTLVANKQGAGMLDRIRVLQRDNMRLRGMLYVERERINSLRHHMSYTQEELRQIRMSRYYDRANFKMLETFAMRRLGYRPYACFIMIYVSIGSVVASS</sequence>
<proteinExistence type="predicted"/>
<reference evidence="3" key="1">
    <citation type="journal article" date="2022" name="Int. J. Mol. Sci.">
        <title>Draft Genome of Tanacetum Coccineum: Genomic Comparison of Closely Related Tanacetum-Family Plants.</title>
        <authorList>
            <person name="Yamashiro T."/>
            <person name="Shiraishi A."/>
            <person name="Nakayama K."/>
            <person name="Satake H."/>
        </authorList>
    </citation>
    <scope>NUCLEOTIDE SEQUENCE</scope>
</reference>
<reference evidence="3" key="2">
    <citation type="submission" date="2022-01" db="EMBL/GenBank/DDBJ databases">
        <authorList>
            <person name="Yamashiro T."/>
            <person name="Shiraishi A."/>
            <person name="Satake H."/>
            <person name="Nakayama K."/>
        </authorList>
    </citation>
    <scope>NUCLEOTIDE SEQUENCE</scope>
</reference>
<accession>A0ABQ5EHD1</accession>
<dbReference type="EMBL" id="BQNB010016307">
    <property type="protein sequence ID" value="GJT50276.1"/>
    <property type="molecule type" value="Genomic_DNA"/>
</dbReference>
<evidence type="ECO:0000313" key="4">
    <source>
        <dbReference type="Proteomes" id="UP001151760"/>
    </source>
</evidence>
<feature type="region of interest" description="Disordered" evidence="1">
    <location>
        <begin position="44"/>
        <end position="79"/>
    </location>
</feature>
<gene>
    <name evidence="3" type="ORF">Tco_0976433</name>
</gene>
<evidence type="ECO:0000256" key="2">
    <source>
        <dbReference type="SAM" id="Phobius"/>
    </source>
</evidence>
<keyword evidence="4" id="KW-1185">Reference proteome</keyword>
<feature type="compositionally biased region" description="Low complexity" evidence="1">
    <location>
        <begin position="52"/>
        <end position="79"/>
    </location>
</feature>
<evidence type="ECO:0000313" key="3">
    <source>
        <dbReference type="EMBL" id="GJT50276.1"/>
    </source>
</evidence>
<feature type="transmembrane region" description="Helical" evidence="2">
    <location>
        <begin position="277"/>
        <end position="297"/>
    </location>
</feature>
<evidence type="ECO:0000256" key="1">
    <source>
        <dbReference type="SAM" id="MobiDB-lite"/>
    </source>
</evidence>
<keyword evidence="2" id="KW-0812">Transmembrane</keyword>
<keyword evidence="2" id="KW-0472">Membrane</keyword>